<name>A0A382BQ52_9ZZZZ</name>
<protein>
    <submittedName>
        <fullName evidence="1">Uncharacterized protein</fullName>
    </submittedName>
</protein>
<evidence type="ECO:0000313" key="1">
    <source>
        <dbReference type="EMBL" id="SVB15203.1"/>
    </source>
</evidence>
<proteinExistence type="predicted"/>
<reference evidence="1" key="1">
    <citation type="submission" date="2018-05" db="EMBL/GenBank/DDBJ databases">
        <authorList>
            <person name="Lanie J.A."/>
            <person name="Ng W.-L."/>
            <person name="Kazmierczak K.M."/>
            <person name="Andrzejewski T.M."/>
            <person name="Davidsen T.M."/>
            <person name="Wayne K.J."/>
            <person name="Tettelin H."/>
            <person name="Glass J.I."/>
            <person name="Rusch D."/>
            <person name="Podicherti R."/>
            <person name="Tsui H.-C.T."/>
            <person name="Winkler M.E."/>
        </authorList>
    </citation>
    <scope>NUCLEOTIDE SEQUENCE</scope>
</reference>
<dbReference type="AlphaFoldDB" id="A0A382BQ52"/>
<sequence length="189" mass="21266">MNTQAVSRIDDGRGGAERVSLPRSSMNMMGFSVCCLCCDEPDVAGSERCRSCIASHAKTRERLSTQAISKADRLSREFVTMLANPAAYSEDSTHGEMMIHYAALIDAHQGRAPAKTIEEIIAVFERQKNKRQRSLIRDVANNNEWHDVELSADQREEMLAKITGERPKHMPSWEELLSEVEELLEEDEG</sequence>
<organism evidence="1">
    <name type="scientific">marine metagenome</name>
    <dbReference type="NCBI Taxonomy" id="408172"/>
    <lineage>
        <taxon>unclassified sequences</taxon>
        <taxon>metagenomes</taxon>
        <taxon>ecological metagenomes</taxon>
    </lineage>
</organism>
<gene>
    <name evidence="1" type="ORF">METZ01_LOCUS168057</name>
</gene>
<dbReference type="EMBL" id="UINC01030580">
    <property type="protein sequence ID" value="SVB15203.1"/>
    <property type="molecule type" value="Genomic_DNA"/>
</dbReference>
<accession>A0A382BQ52</accession>